<dbReference type="RefSeq" id="WP_106088083.1">
    <property type="nucleotide sequence ID" value="NZ_PVNL01000030.1"/>
</dbReference>
<feature type="compositionally biased region" description="Basic and acidic residues" evidence="1">
    <location>
        <begin position="182"/>
        <end position="192"/>
    </location>
</feature>
<sequence>MEARKVVVTLVCAADDEDALEAIADGLRAVGRQVAVVSGVDEQPRRVGEAIERSGAWGLIVVCTSARLDGPQLRKVEGLFSARRGPNHAMVRVDLSTPANENIAAISRATEAFIGSQGRIVRRNTGEGRKLREVIPLGGISSMALPVVRLPPGEELDGDTRRIQLPDNPKSAELSRRRRAARERERERERITRSHRSLNADANDDVNLVGVEPTSAQMQRDEDRLDRLMIGMIVGAGVLAVLAALTFAGIF</sequence>
<keyword evidence="2" id="KW-0812">Transmembrane</keyword>
<dbReference type="EMBL" id="PVNL01000030">
    <property type="protein sequence ID" value="PRQ09038.1"/>
    <property type="molecule type" value="Genomic_DNA"/>
</dbReference>
<organism evidence="3 4">
    <name type="scientific">Enhygromyxa salina</name>
    <dbReference type="NCBI Taxonomy" id="215803"/>
    <lineage>
        <taxon>Bacteria</taxon>
        <taxon>Pseudomonadati</taxon>
        <taxon>Myxococcota</taxon>
        <taxon>Polyangia</taxon>
        <taxon>Nannocystales</taxon>
        <taxon>Nannocystaceae</taxon>
        <taxon>Enhygromyxa</taxon>
    </lineage>
</organism>
<reference evidence="3 4" key="1">
    <citation type="submission" date="2018-03" db="EMBL/GenBank/DDBJ databases">
        <title>Draft Genome Sequences of the Obligatory Marine Myxobacteria Enhygromyxa salina SWB007.</title>
        <authorList>
            <person name="Poehlein A."/>
            <person name="Moghaddam J.A."/>
            <person name="Harms H."/>
            <person name="Alanjari M."/>
            <person name="Koenig G.M."/>
            <person name="Daniel R."/>
            <person name="Schaeberle T.F."/>
        </authorList>
    </citation>
    <scope>NUCLEOTIDE SEQUENCE [LARGE SCALE GENOMIC DNA]</scope>
    <source>
        <strain evidence="3 4">SWB007</strain>
    </source>
</reference>
<keyword evidence="2" id="KW-1133">Transmembrane helix</keyword>
<feature type="region of interest" description="Disordered" evidence="1">
    <location>
        <begin position="153"/>
        <end position="193"/>
    </location>
</feature>
<evidence type="ECO:0000313" key="4">
    <source>
        <dbReference type="Proteomes" id="UP000238823"/>
    </source>
</evidence>
<feature type="transmembrane region" description="Helical" evidence="2">
    <location>
        <begin position="228"/>
        <end position="250"/>
    </location>
</feature>
<protein>
    <submittedName>
        <fullName evidence="3">Uncharacterized protein</fullName>
    </submittedName>
</protein>
<gene>
    <name evidence="3" type="ORF">ENSA7_10280</name>
</gene>
<keyword evidence="2" id="KW-0472">Membrane</keyword>
<evidence type="ECO:0000256" key="1">
    <source>
        <dbReference type="SAM" id="MobiDB-lite"/>
    </source>
</evidence>
<dbReference type="OrthoDB" id="9829842at2"/>
<dbReference type="Proteomes" id="UP000238823">
    <property type="component" value="Unassembled WGS sequence"/>
</dbReference>
<dbReference type="AlphaFoldDB" id="A0A2S9YVB2"/>
<accession>A0A2S9YVB2</accession>
<evidence type="ECO:0000313" key="3">
    <source>
        <dbReference type="EMBL" id="PRQ09038.1"/>
    </source>
</evidence>
<name>A0A2S9YVB2_9BACT</name>
<comment type="caution">
    <text evidence="3">The sequence shown here is derived from an EMBL/GenBank/DDBJ whole genome shotgun (WGS) entry which is preliminary data.</text>
</comment>
<proteinExistence type="predicted"/>
<evidence type="ECO:0000256" key="2">
    <source>
        <dbReference type="SAM" id="Phobius"/>
    </source>
</evidence>